<dbReference type="AlphaFoldDB" id="A0A5C3LU73"/>
<feature type="transmembrane region" description="Helical" evidence="2">
    <location>
        <begin position="66"/>
        <end position="86"/>
    </location>
</feature>
<sequence>MLKGLYFSNMVIDKSRQYQNSSMGSDAKVNIRPFRNGDATQIREIFMLAMVYGQTSPMRRALRAQLFEPATFVLYGAFIAGLMLLIRDHTRMYGAALSFISVALFYSWRTLLWRKYLSFMEQSTNADLANIANSYGLKVIAKTDNQEEIFAPSGVSCFWVAEIMMDGRGTGKIAGFVGLDVSKSEDQSVAELRRMAVSPAYHRRGIAARLINTAITQARAHNVTSISLSTTMFQLDAINMYKKFGWVEERRQWFKPTFLGGALVVWMRLTLTK</sequence>
<keyword evidence="1 4" id="KW-0808">Transferase</keyword>
<evidence type="ECO:0000313" key="5">
    <source>
        <dbReference type="Proteomes" id="UP000308652"/>
    </source>
</evidence>
<evidence type="ECO:0000256" key="2">
    <source>
        <dbReference type="SAM" id="Phobius"/>
    </source>
</evidence>
<keyword evidence="2" id="KW-0472">Membrane</keyword>
<proteinExistence type="predicted"/>
<organism evidence="4 5">
    <name type="scientific">Crucibulum laeve</name>
    <dbReference type="NCBI Taxonomy" id="68775"/>
    <lineage>
        <taxon>Eukaryota</taxon>
        <taxon>Fungi</taxon>
        <taxon>Dikarya</taxon>
        <taxon>Basidiomycota</taxon>
        <taxon>Agaricomycotina</taxon>
        <taxon>Agaricomycetes</taxon>
        <taxon>Agaricomycetidae</taxon>
        <taxon>Agaricales</taxon>
        <taxon>Agaricineae</taxon>
        <taxon>Nidulariaceae</taxon>
        <taxon>Crucibulum</taxon>
    </lineage>
</organism>
<name>A0A5C3LU73_9AGAR</name>
<feature type="domain" description="N-acetyltransferase" evidence="3">
    <location>
        <begin position="114"/>
        <end position="272"/>
    </location>
</feature>
<dbReference type="PANTHER" id="PTHR13947">
    <property type="entry name" value="GNAT FAMILY N-ACETYLTRANSFERASE"/>
    <property type="match status" value="1"/>
</dbReference>
<dbReference type="GO" id="GO:0008080">
    <property type="term" value="F:N-acetyltransferase activity"/>
    <property type="evidence" value="ECO:0007669"/>
    <property type="project" value="InterPro"/>
</dbReference>
<dbReference type="OrthoDB" id="41532at2759"/>
<reference evidence="4 5" key="1">
    <citation type="journal article" date="2019" name="Nat. Ecol. Evol.">
        <title>Megaphylogeny resolves global patterns of mushroom evolution.</title>
        <authorList>
            <person name="Varga T."/>
            <person name="Krizsan K."/>
            <person name="Foldi C."/>
            <person name="Dima B."/>
            <person name="Sanchez-Garcia M."/>
            <person name="Sanchez-Ramirez S."/>
            <person name="Szollosi G.J."/>
            <person name="Szarkandi J.G."/>
            <person name="Papp V."/>
            <person name="Albert L."/>
            <person name="Andreopoulos W."/>
            <person name="Angelini C."/>
            <person name="Antonin V."/>
            <person name="Barry K.W."/>
            <person name="Bougher N.L."/>
            <person name="Buchanan P."/>
            <person name="Buyck B."/>
            <person name="Bense V."/>
            <person name="Catcheside P."/>
            <person name="Chovatia M."/>
            <person name="Cooper J."/>
            <person name="Damon W."/>
            <person name="Desjardin D."/>
            <person name="Finy P."/>
            <person name="Geml J."/>
            <person name="Haridas S."/>
            <person name="Hughes K."/>
            <person name="Justo A."/>
            <person name="Karasinski D."/>
            <person name="Kautmanova I."/>
            <person name="Kiss B."/>
            <person name="Kocsube S."/>
            <person name="Kotiranta H."/>
            <person name="LaButti K.M."/>
            <person name="Lechner B.E."/>
            <person name="Liimatainen K."/>
            <person name="Lipzen A."/>
            <person name="Lukacs Z."/>
            <person name="Mihaltcheva S."/>
            <person name="Morgado L.N."/>
            <person name="Niskanen T."/>
            <person name="Noordeloos M.E."/>
            <person name="Ohm R.A."/>
            <person name="Ortiz-Santana B."/>
            <person name="Ovrebo C."/>
            <person name="Racz N."/>
            <person name="Riley R."/>
            <person name="Savchenko A."/>
            <person name="Shiryaev A."/>
            <person name="Soop K."/>
            <person name="Spirin V."/>
            <person name="Szebenyi C."/>
            <person name="Tomsovsky M."/>
            <person name="Tulloss R.E."/>
            <person name="Uehling J."/>
            <person name="Grigoriev I.V."/>
            <person name="Vagvolgyi C."/>
            <person name="Papp T."/>
            <person name="Martin F.M."/>
            <person name="Miettinen O."/>
            <person name="Hibbett D.S."/>
            <person name="Nagy L.G."/>
        </authorList>
    </citation>
    <scope>NUCLEOTIDE SEQUENCE [LARGE SCALE GENOMIC DNA]</scope>
    <source>
        <strain evidence="4 5">CBS 166.37</strain>
    </source>
</reference>
<feature type="transmembrane region" description="Helical" evidence="2">
    <location>
        <begin position="92"/>
        <end position="112"/>
    </location>
</feature>
<dbReference type="SUPFAM" id="SSF55729">
    <property type="entry name" value="Acyl-CoA N-acyltransferases (Nat)"/>
    <property type="match status" value="1"/>
</dbReference>
<evidence type="ECO:0000259" key="3">
    <source>
        <dbReference type="PROSITE" id="PS51186"/>
    </source>
</evidence>
<dbReference type="PROSITE" id="PS51186">
    <property type="entry name" value="GNAT"/>
    <property type="match status" value="1"/>
</dbReference>
<dbReference type="CDD" id="cd04301">
    <property type="entry name" value="NAT_SF"/>
    <property type="match status" value="1"/>
</dbReference>
<gene>
    <name evidence="4" type="ORF">BDQ12DRAFT_688269</name>
</gene>
<dbReference type="PANTHER" id="PTHR13947:SF37">
    <property type="entry name" value="LD18367P"/>
    <property type="match status" value="1"/>
</dbReference>
<protein>
    <submittedName>
        <fullName evidence="4">Acyl-CoA N-acyltransferase</fullName>
    </submittedName>
</protein>
<dbReference type="STRING" id="68775.A0A5C3LU73"/>
<dbReference type="Pfam" id="PF00583">
    <property type="entry name" value="Acetyltransf_1"/>
    <property type="match status" value="1"/>
</dbReference>
<keyword evidence="5" id="KW-1185">Reference proteome</keyword>
<evidence type="ECO:0000256" key="1">
    <source>
        <dbReference type="ARBA" id="ARBA00022679"/>
    </source>
</evidence>
<keyword evidence="4" id="KW-0012">Acyltransferase</keyword>
<dbReference type="InterPro" id="IPR000182">
    <property type="entry name" value="GNAT_dom"/>
</dbReference>
<keyword evidence="2" id="KW-1133">Transmembrane helix</keyword>
<dbReference type="InterPro" id="IPR016181">
    <property type="entry name" value="Acyl_CoA_acyltransferase"/>
</dbReference>
<dbReference type="InterPro" id="IPR050769">
    <property type="entry name" value="NAT_camello-type"/>
</dbReference>
<evidence type="ECO:0000313" key="4">
    <source>
        <dbReference type="EMBL" id="TFK35518.1"/>
    </source>
</evidence>
<dbReference type="EMBL" id="ML213621">
    <property type="protein sequence ID" value="TFK35518.1"/>
    <property type="molecule type" value="Genomic_DNA"/>
</dbReference>
<keyword evidence="2" id="KW-0812">Transmembrane</keyword>
<dbReference type="Gene3D" id="3.40.630.30">
    <property type="match status" value="1"/>
</dbReference>
<dbReference type="Proteomes" id="UP000308652">
    <property type="component" value="Unassembled WGS sequence"/>
</dbReference>
<accession>A0A5C3LU73</accession>